<dbReference type="EMBL" id="JRES01000948">
    <property type="protein sequence ID" value="KNC26885.1"/>
    <property type="molecule type" value="Genomic_DNA"/>
</dbReference>
<keyword evidence="5" id="KW-1185">Reference proteome</keyword>
<evidence type="ECO:0000256" key="1">
    <source>
        <dbReference type="SAM" id="MobiDB-lite"/>
    </source>
</evidence>
<dbReference type="GO" id="GO:0005789">
    <property type="term" value="C:endoplasmic reticulum membrane"/>
    <property type="evidence" value="ECO:0007669"/>
    <property type="project" value="TreeGrafter"/>
</dbReference>
<accession>A0A0L0C3K3</accession>
<dbReference type="InterPro" id="IPR039545">
    <property type="entry name" value="PGAP2"/>
</dbReference>
<name>A0A0L0C3K3_LUCCU</name>
<evidence type="ECO:0000313" key="4">
    <source>
        <dbReference type="EMBL" id="KNC26885.1"/>
    </source>
</evidence>
<proteinExistence type="predicted"/>
<dbReference type="OMA" id="CFATSML"/>
<dbReference type="PANTHER" id="PTHR12892">
    <property type="entry name" value="FGF RECEPTOR ACTIVATING PROTEIN 1"/>
    <property type="match status" value="1"/>
</dbReference>
<feature type="compositionally biased region" description="Polar residues" evidence="1">
    <location>
        <begin position="1"/>
        <end position="10"/>
    </location>
</feature>
<feature type="transmembrane region" description="Helical" evidence="2">
    <location>
        <begin position="297"/>
        <end position="319"/>
    </location>
</feature>
<dbReference type="GO" id="GO:0000139">
    <property type="term" value="C:Golgi membrane"/>
    <property type="evidence" value="ECO:0007669"/>
    <property type="project" value="InterPro"/>
</dbReference>
<dbReference type="InterPro" id="IPR019402">
    <property type="entry name" value="CWH43_N"/>
</dbReference>
<feature type="transmembrane region" description="Helical" evidence="2">
    <location>
        <begin position="96"/>
        <end position="118"/>
    </location>
</feature>
<dbReference type="OrthoDB" id="68581at2759"/>
<evidence type="ECO:0000256" key="2">
    <source>
        <dbReference type="SAM" id="Phobius"/>
    </source>
</evidence>
<protein>
    <submittedName>
        <fullName evidence="4">Putative post-GPI attachment to proteins factor 2</fullName>
    </submittedName>
</protein>
<keyword evidence="2" id="KW-0812">Transmembrane</keyword>
<feature type="region of interest" description="Disordered" evidence="1">
    <location>
        <begin position="1"/>
        <end position="37"/>
    </location>
</feature>
<feature type="transmembrane region" description="Helical" evidence="2">
    <location>
        <begin position="268"/>
        <end position="285"/>
    </location>
</feature>
<dbReference type="Pfam" id="PF10277">
    <property type="entry name" value="Frag1"/>
    <property type="match status" value="1"/>
</dbReference>
<feature type="transmembrane region" description="Helical" evidence="2">
    <location>
        <begin position="226"/>
        <end position="248"/>
    </location>
</feature>
<keyword evidence="2" id="KW-0472">Membrane</keyword>
<comment type="caution">
    <text evidence="4">The sequence shown here is derived from an EMBL/GenBank/DDBJ whole genome shotgun (WGS) entry which is preliminary data.</text>
</comment>
<organism evidence="4 5">
    <name type="scientific">Lucilia cuprina</name>
    <name type="common">Green bottle fly</name>
    <name type="synonym">Australian sheep blowfly</name>
    <dbReference type="NCBI Taxonomy" id="7375"/>
    <lineage>
        <taxon>Eukaryota</taxon>
        <taxon>Metazoa</taxon>
        <taxon>Ecdysozoa</taxon>
        <taxon>Arthropoda</taxon>
        <taxon>Hexapoda</taxon>
        <taxon>Insecta</taxon>
        <taxon>Pterygota</taxon>
        <taxon>Neoptera</taxon>
        <taxon>Endopterygota</taxon>
        <taxon>Diptera</taxon>
        <taxon>Brachycera</taxon>
        <taxon>Muscomorpha</taxon>
        <taxon>Oestroidea</taxon>
        <taxon>Calliphoridae</taxon>
        <taxon>Luciliinae</taxon>
        <taxon>Lucilia</taxon>
    </lineage>
</organism>
<reference evidence="4 5" key="1">
    <citation type="journal article" date="2015" name="Nat. Commun.">
        <title>Lucilia cuprina genome unlocks parasitic fly biology to underpin future interventions.</title>
        <authorList>
            <person name="Anstead C.A."/>
            <person name="Korhonen P.K."/>
            <person name="Young N.D."/>
            <person name="Hall R.S."/>
            <person name="Jex A.R."/>
            <person name="Murali S.C."/>
            <person name="Hughes D.S."/>
            <person name="Lee S.F."/>
            <person name="Perry T."/>
            <person name="Stroehlein A.J."/>
            <person name="Ansell B.R."/>
            <person name="Breugelmans B."/>
            <person name="Hofmann A."/>
            <person name="Qu J."/>
            <person name="Dugan S."/>
            <person name="Lee S.L."/>
            <person name="Chao H."/>
            <person name="Dinh H."/>
            <person name="Han Y."/>
            <person name="Doddapaneni H.V."/>
            <person name="Worley K.C."/>
            <person name="Muzny D.M."/>
            <person name="Ioannidis P."/>
            <person name="Waterhouse R.M."/>
            <person name="Zdobnov E.M."/>
            <person name="James P.J."/>
            <person name="Bagnall N.H."/>
            <person name="Kotze A.C."/>
            <person name="Gibbs R.A."/>
            <person name="Richards S."/>
            <person name="Batterham P."/>
            <person name="Gasser R.B."/>
        </authorList>
    </citation>
    <scope>NUCLEOTIDE SEQUENCE [LARGE SCALE GENOMIC DNA]</scope>
    <source>
        <strain evidence="4 5">LS</strain>
        <tissue evidence="4">Full body</tissue>
    </source>
</reference>
<feature type="compositionally biased region" description="Low complexity" evidence="1">
    <location>
        <begin position="13"/>
        <end position="30"/>
    </location>
</feature>
<dbReference type="Proteomes" id="UP000037069">
    <property type="component" value="Unassembled WGS sequence"/>
</dbReference>
<feature type="domain" description="CWH43-like N-terminal" evidence="3">
    <location>
        <begin position="93"/>
        <end position="322"/>
    </location>
</feature>
<keyword evidence="2" id="KW-1133">Transmembrane helix</keyword>
<dbReference type="AlphaFoldDB" id="A0A0L0C3K3"/>
<dbReference type="STRING" id="7375.A0A0L0C3K3"/>
<evidence type="ECO:0000313" key="5">
    <source>
        <dbReference type="Proteomes" id="UP000037069"/>
    </source>
</evidence>
<sequence>MSDSNATTRVSGKRASSASSKSEAKSSLPSTGFSSNTTVGTTKDLNLLDLPPETKNLQTLDTTKTVNQQHTPQTYTAETSNDFPFALHFLANFHHICVFTALLPLVTLFTCFVTAYVFQYDEVHETHCRVYNIVPSISAITGVSPQRYFWRFSIALHLGPRLPIAFIYKNYYRIMLAKLQKERPEKVGNSMYVVYLILVLNCIEIASLGGVTYISNRENYPIHEKIFITFMICSLCHMLATIKLNDIIHEDHTELTQLQRDSIKWKKILFAMSILSTIGLLIFFAKHRFYCHDLAFSWFAFFEYLIAIANMLFHFTIILDFPFQYMLVVQGPRAKLEEIFRKSLAKLD</sequence>
<gene>
    <name evidence="4" type="ORF">FF38_10928</name>
</gene>
<feature type="transmembrane region" description="Helical" evidence="2">
    <location>
        <begin position="192"/>
        <end position="214"/>
    </location>
</feature>
<dbReference type="GO" id="GO:0006506">
    <property type="term" value="P:GPI anchor biosynthetic process"/>
    <property type="evidence" value="ECO:0007669"/>
    <property type="project" value="TreeGrafter"/>
</dbReference>
<dbReference type="PANTHER" id="PTHR12892:SF17">
    <property type="entry name" value="POST-GPI ATTACHMENT TO PROTEINS FACTOR 2-LIKE"/>
    <property type="match status" value="1"/>
</dbReference>
<evidence type="ECO:0000259" key="3">
    <source>
        <dbReference type="Pfam" id="PF10277"/>
    </source>
</evidence>